<feature type="domain" description="PKD/Chitinase" evidence="5">
    <location>
        <begin position="2603"/>
        <end position="2664"/>
    </location>
</feature>
<keyword evidence="7" id="KW-1185">Reference proteome</keyword>
<keyword evidence="2" id="KW-0964">Secreted</keyword>
<feature type="compositionally biased region" description="Polar residues" evidence="4">
    <location>
        <begin position="5613"/>
        <end position="5634"/>
    </location>
</feature>
<dbReference type="InterPro" id="IPR047589">
    <property type="entry name" value="DUF11_rpt"/>
</dbReference>
<dbReference type="InterPro" id="IPR026341">
    <property type="entry name" value="T9SS_type_B"/>
</dbReference>
<dbReference type="InterPro" id="IPR033764">
    <property type="entry name" value="Sdr_B"/>
</dbReference>
<evidence type="ECO:0000256" key="2">
    <source>
        <dbReference type="ARBA" id="ARBA00022525"/>
    </source>
</evidence>
<organism evidence="6 7">
    <name type="scientific">Spirosoma liriopis</name>
    <dbReference type="NCBI Taxonomy" id="2937440"/>
    <lineage>
        <taxon>Bacteria</taxon>
        <taxon>Pseudomonadati</taxon>
        <taxon>Bacteroidota</taxon>
        <taxon>Cytophagia</taxon>
        <taxon>Cytophagales</taxon>
        <taxon>Cytophagaceae</taxon>
        <taxon>Spirosoma</taxon>
    </lineage>
</organism>
<dbReference type="RefSeq" id="WP_248480482.1">
    <property type="nucleotide sequence ID" value="NZ_JALPRF010000011.1"/>
</dbReference>
<dbReference type="SUPFAM" id="SSF117074">
    <property type="entry name" value="Hypothetical protein PA1324"/>
    <property type="match status" value="1"/>
</dbReference>
<dbReference type="Pfam" id="PF17210">
    <property type="entry name" value="SdrD_B"/>
    <property type="match status" value="1"/>
</dbReference>
<feature type="domain" description="PKD/Chitinase" evidence="5">
    <location>
        <begin position="2274"/>
        <end position="2349"/>
    </location>
</feature>
<evidence type="ECO:0000256" key="3">
    <source>
        <dbReference type="ARBA" id="ARBA00022729"/>
    </source>
</evidence>
<dbReference type="Gene3D" id="2.60.40.740">
    <property type="match status" value="3"/>
</dbReference>
<comment type="caution">
    <text evidence="6">The sequence shown here is derived from an EMBL/GenBank/DDBJ whole genome shotgun (WGS) entry which is preliminary data.</text>
</comment>
<dbReference type="InterPro" id="IPR025667">
    <property type="entry name" value="SprB_repeat"/>
</dbReference>
<name>A0ABT0HUD7_9BACT</name>
<evidence type="ECO:0000256" key="1">
    <source>
        <dbReference type="ARBA" id="ARBA00004613"/>
    </source>
</evidence>
<accession>A0ABT0HUD7</accession>
<feature type="domain" description="PKD/Chitinase" evidence="5">
    <location>
        <begin position="4873"/>
        <end position="4946"/>
    </location>
</feature>
<dbReference type="InterPro" id="IPR022409">
    <property type="entry name" value="PKD/Chitinase_dom"/>
</dbReference>
<feature type="domain" description="PKD/Chitinase" evidence="5">
    <location>
        <begin position="2505"/>
        <end position="2577"/>
    </location>
</feature>
<dbReference type="Pfam" id="PF13573">
    <property type="entry name" value="SprB"/>
    <property type="match status" value="6"/>
</dbReference>
<dbReference type="Pfam" id="PF13585">
    <property type="entry name" value="CHU_C"/>
    <property type="match status" value="1"/>
</dbReference>
<feature type="domain" description="PKD/Chitinase" evidence="5">
    <location>
        <begin position="2902"/>
        <end position="2975"/>
    </location>
</feature>
<reference evidence="6 7" key="1">
    <citation type="submission" date="2022-04" db="EMBL/GenBank/DDBJ databases">
        <title>Spirosoma sp. strain RP8 genome sequencing and assembly.</title>
        <authorList>
            <person name="Jung Y."/>
        </authorList>
    </citation>
    <scope>NUCLEOTIDE SEQUENCE [LARGE SCALE GENOMIC DNA]</scope>
    <source>
        <strain evidence="6 7">RP8</strain>
    </source>
</reference>
<feature type="region of interest" description="Disordered" evidence="4">
    <location>
        <begin position="946"/>
        <end position="966"/>
    </location>
</feature>
<keyword evidence="3" id="KW-0732">Signal</keyword>
<dbReference type="SMART" id="SM00089">
    <property type="entry name" value="PKD"/>
    <property type="match status" value="7"/>
</dbReference>
<dbReference type="Gene3D" id="2.60.40.10">
    <property type="entry name" value="Immunoglobulins"/>
    <property type="match status" value="4"/>
</dbReference>
<comment type="subcellular location">
    <subcellularLocation>
        <location evidence="1">Secreted</location>
    </subcellularLocation>
</comment>
<dbReference type="NCBIfam" id="TIGR01451">
    <property type="entry name" value="B_ant_repeat"/>
    <property type="match status" value="2"/>
</dbReference>
<feature type="domain" description="PKD/Chitinase" evidence="5">
    <location>
        <begin position="2207"/>
        <end position="2268"/>
    </location>
</feature>
<dbReference type="NCBIfam" id="TIGR04131">
    <property type="entry name" value="Bac_Flav_CTERM"/>
    <property type="match status" value="1"/>
</dbReference>
<protein>
    <submittedName>
        <fullName evidence="6">Gliding motility-associated C-terminal domain-containing protein</fullName>
    </submittedName>
</protein>
<dbReference type="EMBL" id="JALPRF010000011">
    <property type="protein sequence ID" value="MCK8495732.1"/>
    <property type="molecule type" value="Genomic_DNA"/>
</dbReference>
<feature type="domain" description="PKD/Chitinase" evidence="5">
    <location>
        <begin position="2670"/>
        <end position="2746"/>
    </location>
</feature>
<dbReference type="InterPro" id="IPR001434">
    <property type="entry name" value="OmcB-like_DUF11"/>
</dbReference>
<evidence type="ECO:0000313" key="6">
    <source>
        <dbReference type="EMBL" id="MCK8495732.1"/>
    </source>
</evidence>
<gene>
    <name evidence="6" type="ORF">M0L20_27955</name>
</gene>
<evidence type="ECO:0000256" key="4">
    <source>
        <dbReference type="SAM" id="MobiDB-lite"/>
    </source>
</evidence>
<proteinExistence type="predicted"/>
<evidence type="ECO:0000259" key="5">
    <source>
        <dbReference type="SMART" id="SM00089"/>
    </source>
</evidence>
<dbReference type="InterPro" id="IPR013783">
    <property type="entry name" value="Ig-like_fold"/>
</dbReference>
<sequence>MSYTLEGVASLSVSGGNLNVVNHSIENIPVGTNVVVSALTSSSCISSVTVVAPASCTNVCENPAISLSGPVCSSSAVGTYVVNYTLTAGATVRVSAGVAANGVISGVPSGVPLSLTVSSANGCVDKVVTVSPASCSVVVCEKPVLTLGNPACTGTGSYSVALYSSTSLITASVGSVDVANRRITGIPLGVPVSVTALSSGGAACMNISMVASPVSCSSTVPGVEPCVQPRLTVGQPICNGATYSVSYTLEGVASLSVSGGNLNVVNHSIENIPVGTNVVVSALTSGSCISSVTVVAPASCTNVCENPAISLSGPVCSTSAVGTYVVNYTLTAGATVRTSAGVAANGVISGVPSGVPLSLTVSTANGCIDKIVTVSPASCVTPVCEKPVLTLGNPACTGTTSYSVALYSSTSLITASVGSVDVANRRITGIPLGVPVSVTALSSGGAACMNISMVASPVSCSSTVPGVEPCVQPRLTVGQPICNGATYSVSYTLEGVASLSVSGGTINTANHSIENIPVGVNVIVSAANSATCISSVTVVAPASCTNVCENPAISLSGPVCSSSAVGTYVVNYTLTAGATVRTSAGVAANGVISGVPSGVPLSLTVSTANGCIDKIVTVSPASCSVVVCEKPVLTLGNPACTGTGSYSVALYSSTSLITASVGSVDVANRRITGIPLGVPVSVTALSSGGAACMNISMVASPVSCSSTVPGVEPCVQPRLTVGQPICNGATYSVSYTLEGVASLSVSGGTINTANHSIENIPVGVNVIVSAANSATCISSVTVVAPASCTNVCENPAISLSGPVCSSSAVGTYVVNYTLTAGATVRTSAGVAANGVISGVPSGVPLSLTVSSANGCVDKVVTVSPANCVMPASLGDFVWVDTDKDGVQDAGEPGLPGVVVVLLDGNNTPIASTTTSATGAYSFTGLTPGVPYSVSFTAPSGYTATLANQGGDDTKDSDADPITGRTQSVTLAPGENNPTLDAGFYLNEICEKPVLTLGNPACTGTTSYSVALYSSTSLVTASAGSVDVANRRITGIPLGVPVSVTALSSGGAACMNVSMVASPVSCSSTVPGVEPCVQPRLTVGQPICQGSTYSVSYTLEGVASLSVSGGNLNVVNHSIENIPVGTNVVVSALTSSSCISSVTVVAPASCTNVCENPAISLSGPVCSTSAVGTYVVNYTLTAGATVRTSAGVAANGVISGVPSGVPLSLTVSSTNGCVDKVVTVSPASCSVVVCEKPVLTLGNPACTGTTSYSVALYSSTSLITASVGTVDVANRRITGIPLGVPVSVTAISSVGAVCASIGTVASPTACTVVVPCQQPKLSVGQPLCNGNGSYSVSFTLDGPGSVSASAGTIVGNLVTNIPSTVDVVVSARTALDCPVTSLTVTRANCPVDPPCTNPAITLSGPACAADGSTYVVNYTVTAGTSISASAGVVSGGIIRGIPLGQVLSLTIIAPNSCTVKMVRVPSPTNCLAVCRTPVLMVGNAACTGANSYSVTFTSSVTGVTSNVGTVNLAAGTIADIPLGTAVRVTATASEGCTNIETVASPVNCTCPVPQLTVGQPICQGNGFYTVSYTLEAPASLSVSAGRVVGNTVMDIPTAVDVVVSAWLNTSCASSITVAKPTLCPPPDVPGTDCVNPGITLSGPICATDGRATYAVNYTLTAGSILAVSAGVASNGVISGIPLSQVVSLTITKAGCTPEVVPVRPPLTCIIPCERPVLTVGNPACTGSNRYSITFYSSVASVTANAGTISGNRITDIPLGTAVRITATASAGCVSEETVTSPVSCGCDLPKLTVGQPICNGDGTYMVSYTVDSPTSTIGLQPTLVIPAGVGQLNTVNHTITGIAVGTPISISAITSSACVTSITVASPRNCTSVCENPAISLSGPTCESNGLTYVVNYTTVAGATVRVSSGIVVAGRIQGIPSGQPVSLTVSVAGCADKVVVVPPALCTSCVQPILTLGNPTCNGTTYSVVFASSVSNSGLKASSGQISGNMISGIPVGTPVSVTAGVGTSCVNVITVESPVSCTINSPCTQPQLSVGQPICLGTTYTVSFNVGSPASVSASAGVVVGNQVINIPVGTDVTVSATNGACVTRIRVTAPTACSDLCKSEQISLSLPVCLTAGATTYSVNYTAVATTVRVLANAGATVTTSSITGIPVGVPLSLTVLTGIQDNCPARLVVVPPPTLCGPVCLPLGLNTGVALATCGQANGSASVVVNPGSGVAPFTYRWTNASGSSVGSTSAVSGLASGQYTVIVTDSQGCTATKEVTIGSTSAPTLTARMTNTSCGGANGSASVQVSGGSGSYTYQWTSASGSVVSTSATLTNLAAGVYTIQVTDASGCSSLTSVTIGTSNPVQLSSQVQPAACGASTGSAVVTASGGSGSYTYQWTNASGSVVSTSAALSSAASGSYTVVVGDGSGCSSSAVVSISNTAAPVVSGTVSNVLCHGSATGSVVLSVVGGTPPVSYEWNTGSTSKDLSGVVAGVYTVRVRDAGGCQSVQSFTISQPSEIVAVIQPSPATCTTPGSVSLVSVSGGSGSYSYRWSPGGSTATSLTGLTGGNYTLTVTDANGCKAIAIATVVTPTNCTTACALPGINVGITLASCGQANGVAVVNINPGSGTAPYTYRWTNASGSSIGSTSAVTGLAPGQYSVLVTDSQGCTATKEVNVGSTSGVSLSASVLANTSCGQANGSASVSVSGGSGSYTYRWTSASGTVVSTGATLVNAPAGVYTVQVSDASGCSSLTSVTIGTSNPLQLSTQVQSAACGAATGSASVSVSGGSGSYTYRWTSASGAVVSTGATLSNAASGSYTVVVGDGSGCSSSAVVSINNTAAPVVSGTVSNVQCNGSATGAVVLNVSGGTPPVSYVWSNGATSKDLSGVVAGVYMVTVRDGGGCQSVQSFTISQPSEIVAVIQPSPATCTTPGSVSLVSVNGGTAPYAYNWSPSGSTSTSLTNLTAGAYTLTVTDANGCKAIAIATVTSSCTAVCEKPLLTVGSPVCNGNTYSVSYFSSVVNVTVNAGTVSGNSITGIPVGTAVVVTATQSAGCVSTLTVNSPASCTTIPPCTTPSLSVGQPICNGTSYSVSFNAVGGTVSVNAGTISGNTVINIPSGTNLAITATNGTCVNTVNVASPSCGGPQCENPAISLSAPYCDASGSGSYQLNYTLVNGASVKASAGTVSNGVISNLSSGRPVSLTVSLAGCTDKVITVPAFTCEKICEKPVLMVESPICNGNTYTVGFSSSVANVTANAGTVSGNTITGIPVGTAVVVTAMQSAGCVSTLTVNSPASCPPNPPCTTPALSVGQPICAGNNTYSVSFDATGGTVSVNAGTVSGNTVINIPSGTNLAITATNGTCVNTINVTAVSCPGPKCENPAISLSAPVCDATGSRTYHVNYTLVNGASVKASAGTVSNGVISGIPSGRPVSLTVSLAGCADKVISLAGATCPPTPTPEPVLDLGKQVSKTNARLGEVVTYTVTLVNKGTVPATNVLVQESMSAGLALVPGSIATTTGTYTIGSPSLWTIDNLPAGATATLTFSASLTQAGVVYNTVAIPGDTATVCTTVPVKVCKGAPINVALSAPAGYSSYQWYRNGTLISAATSNTYTATQLGEFTVHVNQGQCPNGSCCPIIIEEETGVAYTLASQTPTCIGNQPQANGSVTINGLYNTPGSFRYAVTAGNSFTLTNPATQPVPANGVIITNAAGGQTYTVRVFNGGGCWQDQTVTVANPNCSCSAEPPTIACAITQLCKGGTTTLTATGCAGGTIIWSDGKTGTTIFATPSATTTYTARCVLGTNCTSGASNAITITVLDPKAPTITASASTVCPGSSVTLTASGCTGGTIEWSEGAQKGNSIVVNPNTRTTYTAQCRMGGCLSSPGTKTLEMGSDMPAPTLTSSVTGVCPGGSAILTVTGCEGTPVWSHTTATGTSLVVTPTAGNNTYWVYCKNGACTSKASSIVTINVITPTAPRITASADTICVKGQVTLTAADCGGTVKWSTGQTGTSITVQPEATISYLAYCQTDVCLSNASNAVKVTVVNPVAPIVKASKLLVCSGEAVELTATGCTGIVQWHGVNQQGSTVVIYPTQTAEYYATCKQGACESPASNKVRVTVNSSGGTPPTISASSPNTCSGGTVSLTATGCAGGTIKWSDGQTGSVVTVTPTTASHEYYALCQVGTACGSSKSNVININVTSTPTPTVVCSTDSICVGETVTLTVQNCTGTPRWNTGETTSSIVVSPPVTTGYTVQCSDANCTSPSSKTYTITVVTVPLPMLTASATAVEPGGTVTLTASGCPGEIIWSANDINGNNKGAILVVRPEGTQTYYAQCKFHDCLSDPSLTITINKGDCVVQAGTLKAVSPTVCASTSSTVVVAAAPNGGLLQPEGYSVLYVLTKGTERIVQQMAATPSFTVGAETADYTIHTLVYKAQATDKNYLNLSAVQAGISTGADLLRLITDQKVCAALDLTGAKIAVRYVAPPKLLAGPSLTVCSGSEATLTALGCEGGTVTWSDGSIGHSIKKTIHADLWLMATCTLDGCTSAQSASIDVHLGTPNIPAIATNTPAICTSETVSLTATGCTGGTYIWSDPASTTGSVLTVTPTATTEYRVKCKLGQCESNWSAANTITVGTPAAPTVSLAGSGVNTSICAGTPVTLVAEGCLATSEVIWSTGQIGRSITVTPTATVTYTARCRNSTNCNSTASNPVTVTLMNTVAAPTVVDKTNTCPFTTVDLSSAVTSKPVTTGGTFAYYTDATLKTPVANPAAVGSGTYYVVEKTTNGCSSQPVAIHVQITTCQEQTPCDEKNPATADAGADASICAAKTYQLAGKMGGSAKTAHWTTSGSGSFDNAYALNAVYTASAGDILAGTVTLTLSASAGSANCPVATDQLVLSIQGSSAVPVVSILGSTKLCAGDSVTLRAPAGATSYKWNTNATTQSIVVKTGGSYSVQVLDAGGCSSVKSADVVVEVAAPLAPPLVHNLRNECPAKIVDLTKGLSSTSVGSSYIYRICECNTSNIVMRPDSVCEGTYWVVEKGPTGCLSAPSKIEVKVFNCAADTLNTDVRITKLASTAYVSNGAPVSYTVTVTNAGPHTAKNIDVRDVLPAGLSLVYASPTSYSVSNGVIKQRIDSLKVGESRQLVYAAHVIKKGQAIVNTAEVTYLDNKDLNGANNFSSVTVRDTSAARTGVIGLAKAVVGTPRAVGDSLIRVSYGFVVTNFGDDTLQNVHVTDDLARVFSPNTIREVLVRASDAKLVPEFSWTTGTGTNTQPGLTTSLLPGGSQHFTIDVTLKRALGNTSKSFNNTAYVSALSHGVTVADSSVAGINPDPDNDGNPVNNTGATSFTLGVSAPTGPGIGVALAVIKIQPQADNSYNVTYKATVKNVGNVNLTNVSLSDSLIRAFSAPASYAVVGKPVVGAGSTLVANTSYDGHTQPDLLARASSLAVGVQDTILITVNVKPNGAAGPFYASATAVGLTPANQAVTDISNTGLDPKPEGSTPTGVRFDLPSALLGVAKSVGTPALVQAGIYDIPYTITLSNMGQLPLYNVQVVDNLSQTFGHGALIVDNRIHLTTDTGLKADTLYTGQGLVTKMLVDSLSSLPVGTSRQVSFTVRVNAKNADALTFYNTAYATAQTAEGRAVADTSTAGTNPDPANTLDPRTSNLPTPVSLNQLLTGSYIGVAMAIADTARQPNGSYNVTYQIVVQNFGPDTLTKVSVSDSLTKVFNGQTGARYTVVKAPITSSTGSQLVVNPHFDGDSQPQLVLGEPGSVLLPGVVDTIRVVVNVTSSGNTSTFLNSVYAQAFNRTGLVDDVSTNGLIADLNGNQNPTDDNEREATPLTLPLDNSAVFIPEGFSPNGDGVNDVFVIRGMQGLTVSLEVYNRWGQMVYQNQDYQNNWNGKPNTGVTVGSDDDGLPDGTYYYIIRTSDGRRYVRYLTLNR</sequence>
<dbReference type="Pfam" id="PF01345">
    <property type="entry name" value="DUF11"/>
    <property type="match status" value="2"/>
</dbReference>
<dbReference type="Proteomes" id="UP001202180">
    <property type="component" value="Unassembled WGS sequence"/>
</dbReference>
<evidence type="ECO:0000313" key="7">
    <source>
        <dbReference type="Proteomes" id="UP001202180"/>
    </source>
</evidence>
<feature type="region of interest" description="Disordered" evidence="4">
    <location>
        <begin position="5609"/>
        <end position="5634"/>
    </location>
</feature>